<comment type="caution">
    <text evidence="12">The sequence shown here is derived from an EMBL/GenBank/DDBJ whole genome shotgun (WGS) entry which is preliminary data.</text>
</comment>
<dbReference type="CDD" id="cd06261">
    <property type="entry name" value="TM_PBP2"/>
    <property type="match status" value="1"/>
</dbReference>
<feature type="transmembrane region" description="Helical" evidence="9">
    <location>
        <begin position="27"/>
        <end position="46"/>
    </location>
</feature>
<evidence type="ECO:0000256" key="1">
    <source>
        <dbReference type="ARBA" id="ARBA00004429"/>
    </source>
</evidence>
<name>A0ABS8CIR9_9RHOB</name>
<protein>
    <submittedName>
        <fullName evidence="12">Amino acid ABC transporter permease</fullName>
    </submittedName>
</protein>
<keyword evidence="13" id="KW-1185">Reference proteome</keyword>
<dbReference type="EMBL" id="JACDXX010000002">
    <property type="protein sequence ID" value="MCB5409035.1"/>
    <property type="molecule type" value="Genomic_DNA"/>
</dbReference>
<feature type="transmembrane region" description="Helical" evidence="9">
    <location>
        <begin position="252"/>
        <end position="271"/>
    </location>
</feature>
<dbReference type="PANTHER" id="PTHR30614">
    <property type="entry name" value="MEMBRANE COMPONENT OF AMINO ACID ABC TRANSPORTER"/>
    <property type="match status" value="1"/>
</dbReference>
<evidence type="ECO:0000256" key="5">
    <source>
        <dbReference type="ARBA" id="ARBA00022692"/>
    </source>
</evidence>
<gene>
    <name evidence="12" type="ORF">H0485_03275</name>
</gene>
<evidence type="ECO:0000256" key="9">
    <source>
        <dbReference type="RuleBase" id="RU363032"/>
    </source>
</evidence>
<dbReference type="InterPro" id="IPR000515">
    <property type="entry name" value="MetI-like"/>
</dbReference>
<evidence type="ECO:0000256" key="10">
    <source>
        <dbReference type="SAM" id="MobiDB-lite"/>
    </source>
</evidence>
<evidence type="ECO:0000256" key="6">
    <source>
        <dbReference type="ARBA" id="ARBA00022970"/>
    </source>
</evidence>
<keyword evidence="5 9" id="KW-0812">Transmembrane</keyword>
<feature type="domain" description="ABC transmembrane type-1" evidence="11">
    <location>
        <begin position="62"/>
        <end position="268"/>
    </location>
</feature>
<keyword evidence="8 9" id="KW-0472">Membrane</keyword>
<dbReference type="SUPFAM" id="SSF161098">
    <property type="entry name" value="MetI-like"/>
    <property type="match status" value="1"/>
</dbReference>
<dbReference type="InterPro" id="IPR035906">
    <property type="entry name" value="MetI-like_sf"/>
</dbReference>
<evidence type="ECO:0000313" key="13">
    <source>
        <dbReference type="Proteomes" id="UP001198571"/>
    </source>
</evidence>
<comment type="subcellular location">
    <subcellularLocation>
        <location evidence="1">Cell inner membrane</location>
        <topology evidence="1">Multi-pass membrane protein</topology>
    </subcellularLocation>
    <subcellularLocation>
        <location evidence="9">Cell membrane</location>
        <topology evidence="9">Multi-pass membrane protein</topology>
    </subcellularLocation>
</comment>
<feature type="transmembrane region" description="Helical" evidence="9">
    <location>
        <begin position="66"/>
        <end position="87"/>
    </location>
</feature>
<evidence type="ECO:0000256" key="2">
    <source>
        <dbReference type="ARBA" id="ARBA00010072"/>
    </source>
</evidence>
<reference evidence="12 13" key="1">
    <citation type="submission" date="2020-07" db="EMBL/GenBank/DDBJ databases">
        <title>Pseudogemmobacter sp. nov., isolated from poultry manure in Taiwan.</title>
        <authorList>
            <person name="Lin S.-Y."/>
            <person name="Tang Y.-S."/>
            <person name="Young C.-C."/>
        </authorList>
    </citation>
    <scope>NUCLEOTIDE SEQUENCE [LARGE SCALE GENOMIC DNA]</scope>
    <source>
        <strain evidence="12 13">CC-YST710</strain>
    </source>
</reference>
<keyword evidence="6" id="KW-0029">Amino-acid transport</keyword>
<feature type="transmembrane region" description="Helical" evidence="9">
    <location>
        <begin position="108"/>
        <end position="133"/>
    </location>
</feature>
<keyword evidence="7 9" id="KW-1133">Transmembrane helix</keyword>
<evidence type="ECO:0000256" key="4">
    <source>
        <dbReference type="ARBA" id="ARBA00022475"/>
    </source>
</evidence>
<evidence type="ECO:0000259" key="11">
    <source>
        <dbReference type="PROSITE" id="PS50928"/>
    </source>
</evidence>
<dbReference type="Gene3D" id="1.10.3720.10">
    <property type="entry name" value="MetI-like"/>
    <property type="match status" value="1"/>
</dbReference>
<comment type="similarity">
    <text evidence="2">Belongs to the binding-protein-dependent transport system permease family. HisMQ subfamily.</text>
</comment>
<feature type="transmembrane region" description="Helical" evidence="9">
    <location>
        <begin position="148"/>
        <end position="168"/>
    </location>
</feature>
<dbReference type="NCBIfam" id="TIGR01726">
    <property type="entry name" value="HEQRo_perm_3TM"/>
    <property type="match status" value="1"/>
</dbReference>
<feature type="region of interest" description="Disordered" evidence="10">
    <location>
        <begin position="1"/>
        <end position="20"/>
    </location>
</feature>
<sequence>MRRPGPSEDSGDRGERVSGRHGQRQDFPWWLCGLGMIGLFLLWNILAEPHYRAALLMLSKGIGITLMVTLVAFSAAVVLGLGLAMLLMSRQLWARQIARAWVEVMRGIPIMVLLLWVAFAMVPALVAGLNWLLAPFGAGPLLTRDFPLIWRAILALVLAYSAFLAEIFRAGIEGVDQGQSEAALALGLSPFQRFRLVVLPQALRLILPPLGNDFIAMLKDSSLVAVLGVTDIAQLAKVAASTNFRYIETYNVAALLYLSMTIGLSLLLGRLERRLKQGRRGGAAPAGLADRLPRDI</sequence>
<dbReference type="PROSITE" id="PS50928">
    <property type="entry name" value="ABC_TM1"/>
    <property type="match status" value="1"/>
</dbReference>
<dbReference type="Pfam" id="PF00528">
    <property type="entry name" value="BPD_transp_1"/>
    <property type="match status" value="1"/>
</dbReference>
<dbReference type="InterPro" id="IPR010065">
    <property type="entry name" value="AA_ABC_transptr_permease_3TM"/>
</dbReference>
<evidence type="ECO:0000256" key="7">
    <source>
        <dbReference type="ARBA" id="ARBA00022989"/>
    </source>
</evidence>
<evidence type="ECO:0000313" key="12">
    <source>
        <dbReference type="EMBL" id="MCB5409035.1"/>
    </source>
</evidence>
<organism evidence="12 13">
    <name type="scientific">Pseudogemmobacter faecipullorum</name>
    <dbReference type="NCBI Taxonomy" id="2755041"/>
    <lineage>
        <taxon>Bacteria</taxon>
        <taxon>Pseudomonadati</taxon>
        <taxon>Pseudomonadota</taxon>
        <taxon>Alphaproteobacteria</taxon>
        <taxon>Rhodobacterales</taxon>
        <taxon>Paracoccaceae</taxon>
        <taxon>Pseudogemmobacter</taxon>
    </lineage>
</organism>
<dbReference type="Proteomes" id="UP001198571">
    <property type="component" value="Unassembled WGS sequence"/>
</dbReference>
<keyword evidence="4" id="KW-1003">Cell membrane</keyword>
<evidence type="ECO:0000256" key="3">
    <source>
        <dbReference type="ARBA" id="ARBA00022448"/>
    </source>
</evidence>
<keyword evidence="3 9" id="KW-0813">Transport</keyword>
<accession>A0ABS8CIR9</accession>
<proteinExistence type="inferred from homology"/>
<evidence type="ECO:0000256" key="8">
    <source>
        <dbReference type="ARBA" id="ARBA00023136"/>
    </source>
</evidence>
<dbReference type="InterPro" id="IPR043429">
    <property type="entry name" value="ArtM/GltK/GlnP/TcyL/YhdX-like"/>
</dbReference>
<dbReference type="PANTHER" id="PTHR30614:SF0">
    <property type="entry name" value="L-CYSTINE TRANSPORT SYSTEM PERMEASE PROTEIN TCYL"/>
    <property type="match status" value="1"/>
</dbReference>